<gene>
    <name evidence="1" type="ORF">IAC18_04445</name>
</gene>
<dbReference type="EMBL" id="DVJK01000122">
    <property type="protein sequence ID" value="HIS66794.1"/>
    <property type="molecule type" value="Genomic_DNA"/>
</dbReference>
<comment type="caution">
    <text evidence="1">The sequence shown here is derived from an EMBL/GenBank/DDBJ whole genome shotgun (WGS) entry which is preliminary data.</text>
</comment>
<dbReference type="GO" id="GO:0006808">
    <property type="term" value="P:regulation of nitrogen utilization"/>
    <property type="evidence" value="ECO:0007669"/>
    <property type="project" value="InterPro"/>
</dbReference>
<sequence length="225" mass="23503">MILNLIALVVDRDRAGAVSELLEGQKLPLVLTLLARGTATSEVLDLYGLEATEKALLLSVAGADMTRQLIRQAKRRLFIDVPGNGIMMAIPIKSAGGGRTLAYLSGGAVQDRAVPEFKFDHELILAVINEGHTDPVMDAARSAGAAGGTVIHAKGTGGKLSEKFLGVSLADEKELIMIVARSAEKAGIMRAIAEQCGPDTPSGAVTFSLPISAVAGLRAFDEEEA</sequence>
<dbReference type="Proteomes" id="UP000824001">
    <property type="component" value="Unassembled WGS sequence"/>
</dbReference>
<accession>A0A9D1FDC3</accession>
<protein>
    <submittedName>
        <fullName evidence="1">P-II family nitrogen regulator</fullName>
    </submittedName>
</protein>
<dbReference type="AlphaFoldDB" id="A0A9D1FDC3"/>
<dbReference type="GO" id="GO:0030234">
    <property type="term" value="F:enzyme regulator activity"/>
    <property type="evidence" value="ECO:0007669"/>
    <property type="project" value="InterPro"/>
</dbReference>
<dbReference type="InterPro" id="IPR002187">
    <property type="entry name" value="N-reg_PII"/>
</dbReference>
<dbReference type="SUPFAM" id="SSF54913">
    <property type="entry name" value="GlnB-like"/>
    <property type="match status" value="1"/>
</dbReference>
<proteinExistence type="predicted"/>
<dbReference type="InterPro" id="IPR011322">
    <property type="entry name" value="N-reg_PII-like_a/b"/>
</dbReference>
<dbReference type="Pfam" id="PF00543">
    <property type="entry name" value="P-II"/>
    <property type="match status" value="1"/>
</dbReference>
<evidence type="ECO:0000313" key="1">
    <source>
        <dbReference type="EMBL" id="HIS66794.1"/>
    </source>
</evidence>
<name>A0A9D1FDC3_9FIRM</name>
<reference evidence="1" key="1">
    <citation type="submission" date="2020-10" db="EMBL/GenBank/DDBJ databases">
        <authorList>
            <person name="Gilroy R."/>
        </authorList>
    </citation>
    <scope>NUCLEOTIDE SEQUENCE</scope>
    <source>
        <strain evidence="1">ChiHjej10B9-9673</strain>
    </source>
</reference>
<evidence type="ECO:0000313" key="2">
    <source>
        <dbReference type="Proteomes" id="UP000824001"/>
    </source>
</evidence>
<organism evidence="1 2">
    <name type="scientific">Candidatus Scatomorpha merdipullorum</name>
    <dbReference type="NCBI Taxonomy" id="2840927"/>
    <lineage>
        <taxon>Bacteria</taxon>
        <taxon>Bacillati</taxon>
        <taxon>Bacillota</taxon>
        <taxon>Clostridia</taxon>
        <taxon>Eubacteriales</taxon>
        <taxon>Candidatus Scatomorpha</taxon>
    </lineage>
</organism>
<dbReference type="PROSITE" id="PS51343">
    <property type="entry name" value="PII_GLNB_DOM"/>
    <property type="match status" value="1"/>
</dbReference>
<reference evidence="1" key="2">
    <citation type="journal article" date="2021" name="PeerJ">
        <title>Extensive microbial diversity within the chicken gut microbiome revealed by metagenomics and culture.</title>
        <authorList>
            <person name="Gilroy R."/>
            <person name="Ravi A."/>
            <person name="Getino M."/>
            <person name="Pursley I."/>
            <person name="Horton D.L."/>
            <person name="Alikhan N.F."/>
            <person name="Baker D."/>
            <person name="Gharbi K."/>
            <person name="Hall N."/>
            <person name="Watson M."/>
            <person name="Adriaenssens E.M."/>
            <person name="Foster-Nyarko E."/>
            <person name="Jarju S."/>
            <person name="Secka A."/>
            <person name="Antonio M."/>
            <person name="Oren A."/>
            <person name="Chaudhuri R.R."/>
            <person name="La Ragione R."/>
            <person name="Hildebrand F."/>
            <person name="Pallen M.J."/>
        </authorList>
    </citation>
    <scope>NUCLEOTIDE SEQUENCE</scope>
    <source>
        <strain evidence="1">ChiHjej10B9-9673</strain>
    </source>
</reference>
<dbReference type="SMART" id="SM00938">
    <property type="entry name" value="P-II"/>
    <property type="match status" value="1"/>
</dbReference>
<dbReference type="Gene3D" id="3.30.70.120">
    <property type="match status" value="1"/>
</dbReference>
<dbReference type="InterPro" id="IPR015867">
    <property type="entry name" value="N-reg_PII/ATP_PRibTrfase_C"/>
</dbReference>